<proteinExistence type="predicted"/>
<protein>
    <submittedName>
        <fullName evidence="3">Uncharacterized protein</fullName>
    </submittedName>
</protein>
<keyword evidence="2" id="KW-0812">Transmembrane</keyword>
<organism evidence="3 4">
    <name type="scientific">Desulfurella amilsii</name>
    <dbReference type="NCBI Taxonomy" id="1562698"/>
    <lineage>
        <taxon>Bacteria</taxon>
        <taxon>Pseudomonadati</taxon>
        <taxon>Campylobacterota</taxon>
        <taxon>Desulfurellia</taxon>
        <taxon>Desulfurellales</taxon>
        <taxon>Desulfurellaceae</taxon>
        <taxon>Desulfurella</taxon>
    </lineage>
</organism>
<evidence type="ECO:0000256" key="2">
    <source>
        <dbReference type="SAM" id="Phobius"/>
    </source>
</evidence>
<evidence type="ECO:0000256" key="1">
    <source>
        <dbReference type="SAM" id="Coils"/>
    </source>
</evidence>
<name>A0A1X4XXF0_9BACT</name>
<evidence type="ECO:0000313" key="4">
    <source>
        <dbReference type="Proteomes" id="UP000194141"/>
    </source>
</evidence>
<keyword evidence="4" id="KW-1185">Reference proteome</keyword>
<dbReference type="STRING" id="1562698.DESAMIL20_1756"/>
<dbReference type="EMBL" id="MDSU01000018">
    <property type="protein sequence ID" value="OSS42203.1"/>
    <property type="molecule type" value="Genomic_DNA"/>
</dbReference>
<keyword evidence="2" id="KW-0472">Membrane</keyword>
<dbReference type="Proteomes" id="UP000194141">
    <property type="component" value="Unassembled WGS sequence"/>
</dbReference>
<evidence type="ECO:0000313" key="3">
    <source>
        <dbReference type="EMBL" id="OSS42203.1"/>
    </source>
</evidence>
<feature type="coiled-coil region" evidence="1">
    <location>
        <begin position="28"/>
        <end position="55"/>
    </location>
</feature>
<comment type="caution">
    <text evidence="3">The sequence shown here is derived from an EMBL/GenBank/DDBJ whole genome shotgun (WGS) entry which is preliminary data.</text>
</comment>
<dbReference type="AlphaFoldDB" id="A0A1X4XXF0"/>
<reference evidence="3 4" key="1">
    <citation type="journal article" date="2017" name="Front. Microbiol.">
        <title>Genome Sequence of Desulfurella amilsii Strain TR1 and Comparative Genomics of Desulfurellaceae Family.</title>
        <authorList>
            <person name="Florentino A.P."/>
            <person name="Stams A.J."/>
            <person name="Sanchez-Andrea I."/>
        </authorList>
    </citation>
    <scope>NUCLEOTIDE SEQUENCE [LARGE SCALE GENOMIC DNA]</scope>
    <source>
        <strain evidence="3 4">TR1</strain>
    </source>
</reference>
<gene>
    <name evidence="3" type="ORF">DESAMIL20_1756</name>
</gene>
<keyword evidence="1" id="KW-0175">Coiled coil</keyword>
<feature type="transmembrane region" description="Helical" evidence="2">
    <location>
        <begin position="6"/>
        <end position="26"/>
    </location>
</feature>
<keyword evidence="2" id="KW-1133">Transmembrane helix</keyword>
<sequence length="61" mass="7126">MLCPVWLIIGVFFLLGLIANQIVCLIDCTNYAKKIKEYKKEIKQLKDEVLSLRKLTLKQDE</sequence>
<accession>A0A1X4XXF0</accession>